<protein>
    <submittedName>
        <fullName evidence="8">KLLA0F00660p</fullName>
    </submittedName>
</protein>
<dbReference type="GO" id="GO:0047389">
    <property type="term" value="F:glycerophosphocholine phosphodiesterase activity"/>
    <property type="evidence" value="ECO:0007669"/>
    <property type="project" value="TreeGrafter"/>
</dbReference>
<dbReference type="Pfam" id="PF03105">
    <property type="entry name" value="SPX"/>
    <property type="match status" value="2"/>
</dbReference>
<dbReference type="PANTHER" id="PTHR22958">
    <property type="entry name" value="GLYCEROPHOSPHORYL DIESTER PHOSPHODIESTERASE"/>
    <property type="match status" value="1"/>
</dbReference>
<sequence>MKFGKTFPNHQVPEWSHEYVNYKSLKKLIKEIVAVQDQLYKQEHRVDGKDRENTSVSPPSKPMDVSTRTKDYLNHPEVKTLLAKFFFALDADIQKVDSFYNQQFLEYDRRLRKLLSSAQFTEFNRALMYGAANGNSGLNHTAGNGNGCLSQPMPTRYNRHQSLTQNGHPGFHVNPDSVNHLMLSSNKATEEAEDWSEVLAILIELRSHFRNLKWYGELNKRAFRKILKKLDKKVGTSQQETITQSRIAPLEFANDTEINRDLHIINELLNKIFPKVKSLQAETNGVSNTSNGSSDDRNSPLDIFSQLIARDDGESLMNELISVYRSAVLIPTRALVGLLNKSALSQSFKCIDEILSIIPTLGDPTDISSRNFFHHHVIALGKSHKQIKEESTKSQVDLNSLMTKTLEIEAALPPEPNHRLVGAFGPDGINSNDSPSSLRYILQKLPVHLRPSLLQKDNYKRTPLHYSAQYGLVETSRIIIESLIEWGAWNADIPIDDVHVWGDSEGLTPIHLAVIGTHPLTVRILTSHLGPDTKLNTPRLLHLATRLNSPDLIDALLSVPGFDINYRDLDHLETALYLACKLNLREAAEHLLNRGADMEIGEKLFGWTPIFVAATEGFTDLVKVLKEHGANYDALDESGWSPMEHAALRGHLEITDLLRIEGNEAITNPKIVTDWNVGGASEDINDKKEDSPTVDFYKQGTTTSSSIDIMTDGKPVTNPRKMLTHSLSTGKAISSKDSSQQESETVKKFGHSYLKSNESIILICLGGNDTRSTKPAVKLNKVPVSKVSSTELDTALSLVISCPDTLSEESFVLDLPFDSNSDSISFKVPYKPDSSHKIIFDIVPTYGYTSSSRSVSPNANTELSSDKAAHNNRGREHQQYREHSSFPGYPTSMSPISMLHAYSNPPHAGNNFLSPEKPKILGRAVALLDTALTSVGSKMRSLYETITVPILGVENLDVLGTVNFEFMNVTPFENPHMGLARSEKYWKSLVSTRVIGHRGLGKNFNTKNSLQLGENTVESFIAAASLGASYVEFDVQLTKDHVPVVYHDFLVAESGVDIPMHSLTLEQFMDLNNADKHHIHHSSGKVRRRSLDDTDAAILRRSRLLKERGPSLNHIESDKKDPTNGAAGISNKEDSTSSEINPKSVLEENDRFGKTDEISRLFEDRMRLTKTFKKNAFKGNSRGHSIASNFVTLKELFKKIPESVGFNIECKYPMLDEAESEDMGTVVLELGHWVDTVLKVVFDNANGRDIIFSSFNPNVCVMLSLKQPSIPILFLTEAGTTPMADIRATSLQNAIRFAKKWNLLGIVSAAQPIVKAPRLAQVVKSSGLVCVTYGVENNDPDNARIEMDAGVDAVIVDSVLAVRKGLTKENNEKL</sequence>
<dbReference type="eggNOG" id="KOG2421">
    <property type="taxonomic scope" value="Eukaryota"/>
</dbReference>
<dbReference type="InParanoid" id="Q6CLT0"/>
<dbReference type="InterPro" id="IPR030395">
    <property type="entry name" value="GP_PDE_dom"/>
</dbReference>
<dbReference type="eggNOG" id="KOG0504">
    <property type="taxonomic scope" value="Eukaryota"/>
</dbReference>
<feature type="compositionally biased region" description="Polar residues" evidence="5">
    <location>
        <begin position="851"/>
        <end position="863"/>
    </location>
</feature>
<organism evidence="8 9">
    <name type="scientific">Kluyveromyces lactis (strain ATCC 8585 / CBS 2359 / DSM 70799 / NBRC 1267 / NRRL Y-1140 / WM37)</name>
    <name type="common">Yeast</name>
    <name type="synonym">Candida sphaerica</name>
    <dbReference type="NCBI Taxonomy" id="284590"/>
    <lineage>
        <taxon>Eukaryota</taxon>
        <taxon>Fungi</taxon>
        <taxon>Dikarya</taxon>
        <taxon>Ascomycota</taxon>
        <taxon>Saccharomycotina</taxon>
        <taxon>Saccharomycetes</taxon>
        <taxon>Saccharomycetales</taxon>
        <taxon>Saccharomycetaceae</taxon>
        <taxon>Kluyveromyces</taxon>
    </lineage>
</organism>
<evidence type="ECO:0000259" key="7">
    <source>
        <dbReference type="PROSITE" id="PS51704"/>
    </source>
</evidence>
<dbReference type="SUPFAM" id="SSF48403">
    <property type="entry name" value="Ankyrin repeat"/>
    <property type="match status" value="1"/>
</dbReference>
<evidence type="ECO:0000256" key="5">
    <source>
        <dbReference type="SAM" id="MobiDB-lite"/>
    </source>
</evidence>
<dbReference type="PANTHER" id="PTHR22958:SF1">
    <property type="entry name" value="GLYCEROPHOSPHOCHOLINE PHOSPHODIESTERASE GPCPD1"/>
    <property type="match status" value="1"/>
</dbReference>
<proteinExistence type="predicted"/>
<evidence type="ECO:0000256" key="1">
    <source>
        <dbReference type="ARBA" id="ARBA00022737"/>
    </source>
</evidence>
<dbReference type="InterPro" id="IPR057506">
    <property type="entry name" value="C2_GPCPD1"/>
</dbReference>
<feature type="compositionally biased region" description="Basic and acidic residues" evidence="5">
    <location>
        <begin position="43"/>
        <end position="53"/>
    </location>
</feature>
<evidence type="ECO:0000256" key="2">
    <source>
        <dbReference type="ARBA" id="ARBA00022801"/>
    </source>
</evidence>
<keyword evidence="3 4" id="KW-0040">ANK repeat</keyword>
<dbReference type="PROSITE" id="PS51382">
    <property type="entry name" value="SPX"/>
    <property type="match status" value="1"/>
</dbReference>
<dbReference type="PaxDb" id="284590-Q6CLT0"/>
<dbReference type="InterPro" id="IPR004331">
    <property type="entry name" value="SPX_dom"/>
</dbReference>
<feature type="compositionally biased region" description="Basic and acidic residues" evidence="5">
    <location>
        <begin position="1109"/>
        <end position="1122"/>
    </location>
</feature>
<feature type="compositionally biased region" description="Basic and acidic residues" evidence="5">
    <location>
        <begin position="864"/>
        <end position="884"/>
    </location>
</feature>
<dbReference type="PROSITE" id="PS50007">
    <property type="entry name" value="PIPLC_X_DOMAIN"/>
    <property type="match status" value="1"/>
</dbReference>
<feature type="region of interest" description="Disordered" evidence="5">
    <location>
        <begin position="851"/>
        <end position="886"/>
    </location>
</feature>
<feature type="region of interest" description="Disordered" evidence="5">
    <location>
        <begin position="1109"/>
        <end position="1149"/>
    </location>
</feature>
<dbReference type="PROSITE" id="PS50297">
    <property type="entry name" value="ANK_REP_REGION"/>
    <property type="match status" value="1"/>
</dbReference>
<feature type="repeat" description="ANK" evidence="4">
    <location>
        <begin position="459"/>
        <end position="488"/>
    </location>
</feature>
<dbReference type="FunCoup" id="Q6CLT0">
    <property type="interactions" value="194"/>
</dbReference>
<dbReference type="KEGG" id="kla:KLLA0_F00660g"/>
<dbReference type="PROSITE" id="PS51704">
    <property type="entry name" value="GP_PDE"/>
    <property type="match status" value="1"/>
</dbReference>
<dbReference type="GO" id="GO:0046475">
    <property type="term" value="P:glycerophospholipid catabolic process"/>
    <property type="evidence" value="ECO:0007669"/>
    <property type="project" value="TreeGrafter"/>
</dbReference>
<dbReference type="Proteomes" id="UP000000598">
    <property type="component" value="Chromosome F"/>
</dbReference>
<dbReference type="Gene3D" id="3.20.20.190">
    <property type="entry name" value="Phosphatidylinositol (PI) phosphodiesterase"/>
    <property type="match status" value="1"/>
</dbReference>
<dbReference type="CDD" id="cd14484">
    <property type="entry name" value="SPX_GDE1_like"/>
    <property type="match status" value="1"/>
</dbReference>
<evidence type="ECO:0000259" key="6">
    <source>
        <dbReference type="PROSITE" id="PS51382"/>
    </source>
</evidence>
<dbReference type="eggNOG" id="KOG1162">
    <property type="taxonomic scope" value="Eukaryota"/>
</dbReference>
<dbReference type="InterPro" id="IPR017946">
    <property type="entry name" value="PLC-like_Pdiesterase_TIM-brl"/>
</dbReference>
<dbReference type="Gene3D" id="1.25.40.20">
    <property type="entry name" value="Ankyrin repeat-containing domain"/>
    <property type="match status" value="1"/>
</dbReference>
<evidence type="ECO:0000256" key="3">
    <source>
        <dbReference type="ARBA" id="ARBA00023043"/>
    </source>
</evidence>
<keyword evidence="2" id="KW-0378">Hydrolase</keyword>
<name>Q6CLT0_KLULA</name>
<feature type="domain" description="GP-PDE" evidence="7">
    <location>
        <begin position="992"/>
        <end position="1366"/>
    </location>
</feature>
<feature type="repeat" description="ANK" evidence="4">
    <location>
        <begin position="571"/>
        <end position="603"/>
    </location>
</feature>
<accession>Q6CLT0</accession>
<dbReference type="PROSITE" id="PS50088">
    <property type="entry name" value="ANK_REPEAT"/>
    <property type="match status" value="3"/>
</dbReference>
<reference evidence="8 9" key="1">
    <citation type="journal article" date="2004" name="Nature">
        <title>Genome evolution in yeasts.</title>
        <authorList>
            <consortium name="Genolevures"/>
            <person name="Dujon B."/>
            <person name="Sherman D."/>
            <person name="Fischer G."/>
            <person name="Durrens P."/>
            <person name="Casaregola S."/>
            <person name="Lafontaine I."/>
            <person name="de Montigny J."/>
            <person name="Marck C."/>
            <person name="Neuveglise C."/>
            <person name="Talla E."/>
            <person name="Goffard N."/>
            <person name="Frangeul L."/>
            <person name="Aigle M."/>
            <person name="Anthouard V."/>
            <person name="Babour A."/>
            <person name="Barbe V."/>
            <person name="Barnay S."/>
            <person name="Blanchin S."/>
            <person name="Beckerich J.M."/>
            <person name="Beyne E."/>
            <person name="Bleykasten C."/>
            <person name="Boisrame A."/>
            <person name="Boyer J."/>
            <person name="Cattolico L."/>
            <person name="Confanioleri F."/>
            <person name="de Daruvar A."/>
            <person name="Despons L."/>
            <person name="Fabre E."/>
            <person name="Fairhead C."/>
            <person name="Ferry-Dumazet H."/>
            <person name="Groppi A."/>
            <person name="Hantraye F."/>
            <person name="Hennequin C."/>
            <person name="Jauniaux N."/>
            <person name="Joyet P."/>
            <person name="Kachouri R."/>
            <person name="Kerrest A."/>
            <person name="Koszul R."/>
            <person name="Lemaire M."/>
            <person name="Lesur I."/>
            <person name="Ma L."/>
            <person name="Muller H."/>
            <person name="Nicaud J.M."/>
            <person name="Nikolski M."/>
            <person name="Oztas S."/>
            <person name="Ozier-Kalogeropoulos O."/>
            <person name="Pellenz S."/>
            <person name="Potier S."/>
            <person name="Richard G.F."/>
            <person name="Straub M.L."/>
            <person name="Suleau A."/>
            <person name="Swennene D."/>
            <person name="Tekaia F."/>
            <person name="Wesolowski-Louvel M."/>
            <person name="Westhof E."/>
            <person name="Wirth B."/>
            <person name="Zeniou-Meyer M."/>
            <person name="Zivanovic I."/>
            <person name="Bolotin-Fukuhara M."/>
            <person name="Thierry A."/>
            <person name="Bouchier C."/>
            <person name="Caudron B."/>
            <person name="Scarpelli C."/>
            <person name="Gaillardin C."/>
            <person name="Weissenbach J."/>
            <person name="Wincker P."/>
            <person name="Souciet J.L."/>
        </authorList>
    </citation>
    <scope>NUCLEOTIDE SEQUENCE [LARGE SCALE GENOMIC DNA]</scope>
    <source>
        <strain evidence="9">ATCC 8585 / CBS 2359 / DSM 70799 / NBRC 1267 / NRRL Y-1140 / WM37</strain>
    </source>
</reference>
<keyword evidence="9" id="KW-1185">Reference proteome</keyword>
<dbReference type="EMBL" id="CR382126">
    <property type="protein sequence ID" value="CAG97816.1"/>
    <property type="molecule type" value="Genomic_DNA"/>
</dbReference>
<dbReference type="Pfam" id="PF12796">
    <property type="entry name" value="Ank_2"/>
    <property type="match status" value="1"/>
</dbReference>
<feature type="region of interest" description="Disordered" evidence="5">
    <location>
        <begin position="43"/>
        <end position="68"/>
    </location>
</feature>
<evidence type="ECO:0000256" key="4">
    <source>
        <dbReference type="PROSITE-ProRule" id="PRU00023"/>
    </source>
</evidence>
<keyword evidence="1" id="KW-0677">Repeat</keyword>
<dbReference type="SUPFAM" id="SSF51695">
    <property type="entry name" value="PLC-like phosphodiesterases"/>
    <property type="match status" value="1"/>
</dbReference>
<dbReference type="Pfam" id="PF03009">
    <property type="entry name" value="GDPD"/>
    <property type="match status" value="1"/>
</dbReference>
<dbReference type="InterPro" id="IPR002110">
    <property type="entry name" value="Ankyrin_rpt"/>
</dbReference>
<feature type="domain" description="SPX" evidence="6">
    <location>
        <begin position="1"/>
        <end position="244"/>
    </location>
</feature>
<evidence type="ECO:0000313" key="9">
    <source>
        <dbReference type="Proteomes" id="UP000000598"/>
    </source>
</evidence>
<dbReference type="OMA" id="WTPMEHA"/>
<dbReference type="Pfam" id="PF25329">
    <property type="entry name" value="C2_GDE1"/>
    <property type="match status" value="1"/>
</dbReference>
<dbReference type="STRING" id="284590.Q6CLT0"/>
<evidence type="ECO:0000313" key="8">
    <source>
        <dbReference type="EMBL" id="CAG97816.1"/>
    </source>
</evidence>
<gene>
    <name evidence="8" type="ORF">KLLA0_F00660g</name>
</gene>
<dbReference type="InterPro" id="IPR036770">
    <property type="entry name" value="Ankyrin_rpt-contain_sf"/>
</dbReference>
<feature type="repeat" description="ANK" evidence="4">
    <location>
        <begin position="605"/>
        <end position="637"/>
    </location>
</feature>
<dbReference type="HOGENOM" id="CLU_005444_1_0_1"/>
<dbReference type="InterPro" id="IPR051578">
    <property type="entry name" value="GDPD"/>
</dbReference>
<dbReference type="SMART" id="SM00248">
    <property type="entry name" value="ANK"/>
    <property type="match status" value="6"/>
</dbReference>